<dbReference type="EMBL" id="OZ034820">
    <property type="protein sequence ID" value="CAL1401726.1"/>
    <property type="molecule type" value="Genomic_DNA"/>
</dbReference>
<sequence>MRTSFGVTYLRCNVHADQQQTKVNWCREKGDEAGLMTRMLMLTALGRGGPHQPPENRVLCSSAAEQGRREKLLVGAAGTTASFANVAETFPKNLGISFEGESDSNAPNPQVSIGVRTPSVMHKEEGNLREWVGTLAHESIPMDSA</sequence>
<organism evidence="1 2">
    <name type="scientific">Linum trigynum</name>
    <dbReference type="NCBI Taxonomy" id="586398"/>
    <lineage>
        <taxon>Eukaryota</taxon>
        <taxon>Viridiplantae</taxon>
        <taxon>Streptophyta</taxon>
        <taxon>Embryophyta</taxon>
        <taxon>Tracheophyta</taxon>
        <taxon>Spermatophyta</taxon>
        <taxon>Magnoliopsida</taxon>
        <taxon>eudicotyledons</taxon>
        <taxon>Gunneridae</taxon>
        <taxon>Pentapetalae</taxon>
        <taxon>rosids</taxon>
        <taxon>fabids</taxon>
        <taxon>Malpighiales</taxon>
        <taxon>Linaceae</taxon>
        <taxon>Linum</taxon>
    </lineage>
</organism>
<accession>A0AAV2FTP7</accession>
<reference evidence="1 2" key="1">
    <citation type="submission" date="2024-04" db="EMBL/GenBank/DDBJ databases">
        <authorList>
            <person name="Fracassetti M."/>
        </authorList>
    </citation>
    <scope>NUCLEOTIDE SEQUENCE [LARGE SCALE GENOMIC DNA]</scope>
</reference>
<protein>
    <submittedName>
        <fullName evidence="1">Uncharacterized protein</fullName>
    </submittedName>
</protein>
<gene>
    <name evidence="1" type="ORF">LTRI10_LOCUS41770</name>
</gene>
<evidence type="ECO:0000313" key="2">
    <source>
        <dbReference type="Proteomes" id="UP001497516"/>
    </source>
</evidence>
<keyword evidence="2" id="KW-1185">Reference proteome</keyword>
<proteinExistence type="predicted"/>
<name>A0AAV2FTP7_9ROSI</name>
<evidence type="ECO:0000313" key="1">
    <source>
        <dbReference type="EMBL" id="CAL1401726.1"/>
    </source>
</evidence>
<dbReference type="AlphaFoldDB" id="A0AAV2FTP7"/>
<dbReference type="Proteomes" id="UP001497516">
    <property type="component" value="Chromosome 7"/>
</dbReference>